<keyword evidence="2" id="KW-0342">GTP-binding</keyword>
<dbReference type="PROSITE" id="PS51419">
    <property type="entry name" value="RAB"/>
    <property type="match status" value="1"/>
</dbReference>
<gene>
    <name evidence="3" type="ORF">UA08_01544</name>
</gene>
<dbReference type="STRING" id="1441469.A0A1Q5QAQ4"/>
<protein>
    <recommendedName>
        <fullName evidence="5">Rho-like small GTPase</fullName>
    </recommendedName>
</protein>
<dbReference type="EMBL" id="LFMY01000002">
    <property type="protein sequence ID" value="OKL63006.1"/>
    <property type="molecule type" value="Genomic_DNA"/>
</dbReference>
<dbReference type="Gene3D" id="3.40.50.300">
    <property type="entry name" value="P-loop containing nucleotide triphosphate hydrolases"/>
    <property type="match status" value="1"/>
</dbReference>
<dbReference type="GO" id="GO:0005525">
    <property type="term" value="F:GTP binding"/>
    <property type="evidence" value="ECO:0007669"/>
    <property type="project" value="UniProtKB-KW"/>
</dbReference>
<evidence type="ECO:0000313" key="3">
    <source>
        <dbReference type="EMBL" id="OKL63006.1"/>
    </source>
</evidence>
<evidence type="ECO:0008006" key="5">
    <source>
        <dbReference type="Google" id="ProtNLM"/>
    </source>
</evidence>
<organism evidence="3 4">
    <name type="scientific">Talaromyces atroroseus</name>
    <dbReference type="NCBI Taxonomy" id="1441469"/>
    <lineage>
        <taxon>Eukaryota</taxon>
        <taxon>Fungi</taxon>
        <taxon>Dikarya</taxon>
        <taxon>Ascomycota</taxon>
        <taxon>Pezizomycotina</taxon>
        <taxon>Eurotiomycetes</taxon>
        <taxon>Eurotiomycetidae</taxon>
        <taxon>Eurotiales</taxon>
        <taxon>Trichocomaceae</taxon>
        <taxon>Talaromyces</taxon>
        <taxon>Talaromyces sect. Trachyspermi</taxon>
    </lineage>
</organism>
<dbReference type="InterPro" id="IPR027417">
    <property type="entry name" value="P-loop_NTPase"/>
</dbReference>
<dbReference type="Pfam" id="PF00071">
    <property type="entry name" value="Ras"/>
    <property type="match status" value="1"/>
</dbReference>
<dbReference type="InterPro" id="IPR001806">
    <property type="entry name" value="Small_GTPase"/>
</dbReference>
<evidence type="ECO:0000313" key="4">
    <source>
        <dbReference type="Proteomes" id="UP000214365"/>
    </source>
</evidence>
<dbReference type="Proteomes" id="UP000214365">
    <property type="component" value="Unassembled WGS sequence"/>
</dbReference>
<dbReference type="GO" id="GO:0003924">
    <property type="term" value="F:GTPase activity"/>
    <property type="evidence" value="ECO:0007669"/>
    <property type="project" value="InterPro"/>
</dbReference>
<dbReference type="GeneID" id="31001299"/>
<evidence type="ECO:0000256" key="1">
    <source>
        <dbReference type="ARBA" id="ARBA00022741"/>
    </source>
</evidence>
<dbReference type="SMART" id="SM00173">
    <property type="entry name" value="RAS"/>
    <property type="match status" value="1"/>
</dbReference>
<dbReference type="PANTHER" id="PTHR47977">
    <property type="entry name" value="RAS-RELATED PROTEIN RAB"/>
    <property type="match status" value="1"/>
</dbReference>
<dbReference type="SMART" id="SM00174">
    <property type="entry name" value="RHO"/>
    <property type="match status" value="1"/>
</dbReference>
<accession>A0A1Q5QAQ4</accession>
<dbReference type="AlphaFoldDB" id="A0A1Q5QAQ4"/>
<dbReference type="SUPFAM" id="SSF52540">
    <property type="entry name" value="P-loop containing nucleoside triphosphate hydrolases"/>
    <property type="match status" value="1"/>
</dbReference>
<dbReference type="InterPro" id="IPR050227">
    <property type="entry name" value="Rab"/>
</dbReference>
<dbReference type="RefSeq" id="XP_020123127.1">
    <property type="nucleotide sequence ID" value="XM_020261220.1"/>
</dbReference>
<sequence>MEENSTVTLLILGDAGCGKTTFLSQLKASKLPSRDDDALSNTLLRDSDQPFLYDIRFARKSFTLEVYDTASPNQHWSSLHPDVVILAYDISDRKTLGGLKKWRNDITRYFQRGTGERIPVMLLGLKRDQRVENDEIIYPQEAYRIAQELHCDRYAECSALTGELVSEAFEDIARMAAMSTTEKGAQGSGGCTII</sequence>
<name>A0A1Q5QAQ4_TALAT</name>
<reference evidence="3 4" key="1">
    <citation type="submission" date="2015-06" db="EMBL/GenBank/DDBJ databases">
        <title>Talaromyces atroroseus IBT 11181 draft genome.</title>
        <authorList>
            <person name="Rasmussen K.B."/>
            <person name="Rasmussen S."/>
            <person name="Petersen B."/>
            <person name="Sicheritz-Ponten T."/>
            <person name="Mortensen U.H."/>
            <person name="Thrane U."/>
        </authorList>
    </citation>
    <scope>NUCLEOTIDE SEQUENCE [LARGE SCALE GENOMIC DNA]</scope>
    <source>
        <strain evidence="3 4">IBT 11181</strain>
    </source>
</reference>
<keyword evidence="1" id="KW-0547">Nucleotide-binding</keyword>
<proteinExistence type="predicted"/>
<dbReference type="SMART" id="SM00175">
    <property type="entry name" value="RAB"/>
    <property type="match status" value="1"/>
</dbReference>
<evidence type="ECO:0000256" key="2">
    <source>
        <dbReference type="ARBA" id="ARBA00023134"/>
    </source>
</evidence>
<dbReference type="PRINTS" id="PR00449">
    <property type="entry name" value="RASTRNSFRMNG"/>
</dbReference>
<comment type="caution">
    <text evidence="3">The sequence shown here is derived from an EMBL/GenBank/DDBJ whole genome shotgun (WGS) entry which is preliminary data.</text>
</comment>
<dbReference type="OrthoDB" id="25896at2759"/>
<keyword evidence="4" id="KW-1185">Reference proteome</keyword>